<evidence type="ECO:0000313" key="1">
    <source>
        <dbReference type="EMBL" id="AHC39543.1"/>
    </source>
</evidence>
<keyword evidence="2" id="KW-1185">Reference proteome</keyword>
<reference evidence="1 2" key="1">
    <citation type="journal article" date="2014" name="Genome Announc.">
        <title>Complete Genome Sequence of Ehrlichia muris Strain AS145T, a Model Monocytotropic Ehrlichia Strain.</title>
        <authorList>
            <person name="Thirumalapura N.R."/>
            <person name="Qin X."/>
            <person name="Kuriakose J.A."/>
            <person name="Walker D.H."/>
        </authorList>
    </citation>
    <scope>NUCLEOTIDE SEQUENCE [LARGE SCALE GENOMIC DNA]</scope>
    <source>
        <strain evidence="2">AS154</strain>
    </source>
</reference>
<dbReference type="EMBL" id="CP006917">
    <property type="protein sequence ID" value="AHC39543.1"/>
    <property type="molecule type" value="Genomic_DNA"/>
</dbReference>
<accession>V9R8C2</accession>
<dbReference type="PATRIC" id="fig|1423892.3.peg.866"/>
<dbReference type="KEGG" id="emr:EMUR_04230"/>
<organism evidence="1 2">
    <name type="scientific">Ehrlichia muris AS145</name>
    <dbReference type="NCBI Taxonomy" id="1423892"/>
    <lineage>
        <taxon>Bacteria</taxon>
        <taxon>Pseudomonadati</taxon>
        <taxon>Pseudomonadota</taxon>
        <taxon>Alphaproteobacteria</taxon>
        <taxon>Rickettsiales</taxon>
        <taxon>Anaplasmataceae</taxon>
        <taxon>Ehrlichia</taxon>
    </lineage>
</organism>
<protein>
    <submittedName>
        <fullName evidence="1">Uncharacterized protein</fullName>
    </submittedName>
</protein>
<name>V9R8C2_9RICK</name>
<sequence>MVKCVLKKVALVIFYLYITIPYSSLCECSDASIFYTLDELNKHSRPFCDVIFKEVSALDFRIVPFYMQSFFDPKLFLKHPSKGLKLVPERNELLHVDFKSMMSSYKKHPSDRNKLADYGIVYYGMHRRVDDLCVYYNSSDQCIKQCLPIPALRRPVLKNSKEHGLVAEVKVRSVIESNLNRATGRDYRDEVKEMSLRDLSSVFGESVDLIQPKMNIETHEFETKTECTEGKVKENGEVECTKTVEKVATESVWHDNIECLKGLNYVGKGYYIKKYDKTIGGHRYFWLRLNKKKLVRHIYDGKTYYPCDDSMSYDLDSMNMMSFVTSIKVHDNYYIVPRFEYSVTPYKENTKRNLCKNSELYFYIPTYLKEIEDKKECIFGKLEYSSDEAKHTKSCLYSYTSDDFQTFGPSRNKSELEDIDFIVQNDGVPDGLVERNLYFEGMCVDRFPKYEYKVKKFINGTRIKRYVYEIDSYRKCDFIKVEAWGGGQAGYIKDGKAYSGLPAHYTLGILKTHNGRLKGKKLVIYVGEGGRYPEQYGEDTVVALCDSDTFDGNCEISFVARGCTHNGCEKNDSFINDDIVAHYRSATGIDFTKQRPIWLQYYRFIPWGNPNFPDGTIRLNPDDCAGPVNAFEKNPNQYPGSGGCANLSKSIQQGADGLVRLTCEVWSGNTTRVQNKQNGTYSYDKGRKLLCSTDGSGECLKSVCIYSTNTNYMISRSPVTMFGEECKPLVKRQRKLLANIFFAGNKMTVRHVGNGKYCYQNHEGNAPTTGYSSTLDYADYYGDDSIRINRIKCWRSSHNVGLSCYRSRISSLKMSEDKYVCCYHNMDDPTHSGDICWREKGADILNRFNDSDLPPELRQNFDDGSKELLTNLPLASKTKSVSKAKTKEPQNQVTKVTSPVKYNYDIKKQLSYLHTQDNTQYLKTINAYLWQNNDSVFVNMLPQKEISYPFNGKIISDYEVGTDIRMSCNEGTDSRYKYYYNTLKDYRDSNSVGKQHVSDWKDANIRLTDSFVTLKDYRDSNSVGKQHVSDWKDTNIRLTDSFVTLKDYRDSNSVGKQHVSDWKDTNIRLTDSFVTLKDYRDSNSVGKQHVSDWKDANIRLTDSFVTLAKLQKSANLPEKSQPKEQVKKQSNSMKFTVKMEEETPVNLQYAYYQQEKTFCLDTTDKMQNKGCLTSLCIYSQDGTFNNEDNYKLTKEGVNDASACLSVDAMKSGNNKIGTGIKMICSNDDHCCYHNGEIKECIPATNLALSCYRSVSNQESLYTCCYSDITRHNLSQSEIRPVCWKGQGAVWQILGYYKLPEETRKQVNKEYDEIMVGHMEQSLKNRVSAQ</sequence>
<dbReference type="Proteomes" id="UP000018689">
    <property type="component" value="Chromosome"/>
</dbReference>
<evidence type="ECO:0000313" key="2">
    <source>
        <dbReference type="Proteomes" id="UP000018689"/>
    </source>
</evidence>
<proteinExistence type="predicted"/>
<gene>
    <name evidence="1" type="ORF">EMUR_04230</name>
</gene>
<dbReference type="HOGENOM" id="CLU_278086_0_0_5"/>